<keyword evidence="1" id="KW-1133">Transmembrane helix</keyword>
<keyword evidence="3" id="KW-1185">Reference proteome</keyword>
<evidence type="ECO:0000313" key="3">
    <source>
        <dbReference type="Proteomes" id="UP000582090"/>
    </source>
</evidence>
<comment type="caution">
    <text evidence="2">The sequence shown here is derived from an EMBL/GenBank/DDBJ whole genome shotgun (WGS) entry which is preliminary data.</text>
</comment>
<organism evidence="2 3">
    <name type="scientific">Rhizobium metallidurans</name>
    <dbReference type="NCBI Taxonomy" id="1265931"/>
    <lineage>
        <taxon>Bacteria</taxon>
        <taxon>Pseudomonadati</taxon>
        <taxon>Pseudomonadota</taxon>
        <taxon>Alphaproteobacteria</taxon>
        <taxon>Hyphomicrobiales</taxon>
        <taxon>Rhizobiaceae</taxon>
        <taxon>Rhizobium/Agrobacterium group</taxon>
        <taxon>Rhizobium</taxon>
    </lineage>
</organism>
<feature type="transmembrane region" description="Helical" evidence="1">
    <location>
        <begin position="27"/>
        <end position="49"/>
    </location>
</feature>
<proteinExistence type="predicted"/>
<evidence type="ECO:0000256" key="1">
    <source>
        <dbReference type="SAM" id="Phobius"/>
    </source>
</evidence>
<name>A0A7W6CWT6_9HYPH</name>
<protein>
    <submittedName>
        <fullName evidence="2">Uncharacterized protein</fullName>
    </submittedName>
</protein>
<keyword evidence="1" id="KW-0812">Transmembrane</keyword>
<dbReference type="EMBL" id="JACIDW010000013">
    <property type="protein sequence ID" value="MBB3965929.1"/>
    <property type="molecule type" value="Genomic_DNA"/>
</dbReference>
<gene>
    <name evidence="2" type="ORF">GGQ67_003610</name>
</gene>
<dbReference type="RefSeq" id="WP_183901447.1">
    <property type="nucleotide sequence ID" value="NZ_JACIDW010000013.1"/>
</dbReference>
<dbReference type="AlphaFoldDB" id="A0A7W6CWT6"/>
<accession>A0A7W6CWT6</accession>
<dbReference type="Proteomes" id="UP000582090">
    <property type="component" value="Unassembled WGS sequence"/>
</dbReference>
<evidence type="ECO:0000313" key="2">
    <source>
        <dbReference type="EMBL" id="MBB3965929.1"/>
    </source>
</evidence>
<reference evidence="2 3" key="1">
    <citation type="submission" date="2020-08" db="EMBL/GenBank/DDBJ databases">
        <title>Genomic Encyclopedia of Type Strains, Phase IV (KMG-IV): sequencing the most valuable type-strain genomes for metagenomic binning, comparative biology and taxonomic classification.</title>
        <authorList>
            <person name="Goeker M."/>
        </authorList>
    </citation>
    <scope>NUCLEOTIDE SEQUENCE [LARGE SCALE GENOMIC DNA]</scope>
    <source>
        <strain evidence="2 3">DSM 26575</strain>
    </source>
</reference>
<sequence>MQHITIEIMTQSAEQAEENRRRNVRDLGILATALFIGLFVGTCSVLVQMQHAADIASRV</sequence>
<keyword evidence="1" id="KW-0472">Membrane</keyword>